<evidence type="ECO:0000313" key="2">
    <source>
        <dbReference type="EMBL" id="GLR18129.1"/>
    </source>
</evidence>
<gene>
    <name evidence="2" type="ORF">GCM10007940_27440</name>
</gene>
<reference evidence="2" key="2">
    <citation type="submission" date="2023-01" db="EMBL/GenBank/DDBJ databases">
        <title>Draft genome sequence of Portibacter lacus strain NBRC 108769.</title>
        <authorList>
            <person name="Sun Q."/>
            <person name="Mori K."/>
        </authorList>
    </citation>
    <scope>NUCLEOTIDE SEQUENCE</scope>
    <source>
        <strain evidence="2">NBRC 108769</strain>
    </source>
</reference>
<organism evidence="2 3">
    <name type="scientific">Portibacter lacus</name>
    <dbReference type="NCBI Taxonomy" id="1099794"/>
    <lineage>
        <taxon>Bacteria</taxon>
        <taxon>Pseudomonadati</taxon>
        <taxon>Bacteroidota</taxon>
        <taxon>Saprospiria</taxon>
        <taxon>Saprospirales</taxon>
        <taxon>Haliscomenobacteraceae</taxon>
        <taxon>Portibacter</taxon>
    </lineage>
</organism>
<keyword evidence="3" id="KW-1185">Reference proteome</keyword>
<proteinExistence type="predicted"/>
<dbReference type="Pfam" id="PF04101">
    <property type="entry name" value="Glyco_tran_28_C"/>
    <property type="match status" value="1"/>
</dbReference>
<comment type="caution">
    <text evidence="2">The sequence shown here is derived from an EMBL/GenBank/DDBJ whole genome shotgun (WGS) entry which is preliminary data.</text>
</comment>
<dbReference type="Gene3D" id="3.40.50.2000">
    <property type="entry name" value="Glycogen Phosphorylase B"/>
    <property type="match status" value="1"/>
</dbReference>
<accession>A0AA37SRD9</accession>
<dbReference type="AlphaFoldDB" id="A0AA37SRD9"/>
<dbReference type="RefSeq" id="WP_235294442.1">
    <property type="nucleotide sequence ID" value="NZ_BSOH01000015.1"/>
</dbReference>
<sequence length="324" mass="36737">MTNNILYCVLNWGLGHASRSVPIIQGLLDQGHHLSIASDGVALDLLRKEFPSLRSFELTSYDIVYKYESIVVNILSQCHKLFNAVAGEKQEIARLVEEYGFDQIISDNRFGCYHDQCKSVIITHQIRLLHMNSFIQASGTRMNMYLLNKFDECWVPDFENEKGLSGRMSHEIDLKIPIKFIGTQSRFSSIPLPTHPKFETISILSGPEPQRSKFEDALVKNLQRLSGKHLIVTGKQIDDYSDGNIFFVGLREVKELASLIAESKVIISRSGYSSLMDFEAMGRKSILVPTPGQTEQEYLAKWIAPTSKHIVLSQDNLDLRHVIH</sequence>
<dbReference type="Pfam" id="PF13528">
    <property type="entry name" value="Glyco_trans_1_3"/>
    <property type="match status" value="1"/>
</dbReference>
<evidence type="ECO:0000313" key="3">
    <source>
        <dbReference type="Proteomes" id="UP001156666"/>
    </source>
</evidence>
<dbReference type="InterPro" id="IPR007235">
    <property type="entry name" value="Glyco_trans_28_C"/>
</dbReference>
<feature type="domain" description="Glycosyl transferase family 28 C-terminal" evidence="1">
    <location>
        <begin position="251"/>
        <end position="320"/>
    </location>
</feature>
<protein>
    <submittedName>
        <fullName evidence="2">Glycosyl transferase</fullName>
    </submittedName>
</protein>
<dbReference type="SUPFAM" id="SSF53756">
    <property type="entry name" value="UDP-Glycosyltransferase/glycogen phosphorylase"/>
    <property type="match status" value="1"/>
</dbReference>
<keyword evidence="2" id="KW-0808">Transferase</keyword>
<reference evidence="2" key="1">
    <citation type="journal article" date="2014" name="Int. J. Syst. Evol. Microbiol.">
        <title>Complete genome sequence of Corynebacterium casei LMG S-19264T (=DSM 44701T), isolated from a smear-ripened cheese.</title>
        <authorList>
            <consortium name="US DOE Joint Genome Institute (JGI-PGF)"/>
            <person name="Walter F."/>
            <person name="Albersmeier A."/>
            <person name="Kalinowski J."/>
            <person name="Ruckert C."/>
        </authorList>
    </citation>
    <scope>NUCLEOTIDE SEQUENCE</scope>
    <source>
        <strain evidence="2">NBRC 108769</strain>
    </source>
</reference>
<evidence type="ECO:0000259" key="1">
    <source>
        <dbReference type="Pfam" id="PF04101"/>
    </source>
</evidence>
<dbReference type="Proteomes" id="UP001156666">
    <property type="component" value="Unassembled WGS sequence"/>
</dbReference>
<dbReference type="EMBL" id="BSOH01000015">
    <property type="protein sequence ID" value="GLR18129.1"/>
    <property type="molecule type" value="Genomic_DNA"/>
</dbReference>
<name>A0AA37SRD9_9BACT</name>
<dbReference type="GO" id="GO:0016758">
    <property type="term" value="F:hexosyltransferase activity"/>
    <property type="evidence" value="ECO:0007669"/>
    <property type="project" value="InterPro"/>
</dbReference>